<feature type="transmembrane region" description="Helical" evidence="2">
    <location>
        <begin position="35"/>
        <end position="59"/>
    </location>
</feature>
<evidence type="ECO:0000256" key="1">
    <source>
        <dbReference type="SAM" id="MobiDB-lite"/>
    </source>
</evidence>
<sequence length="328" mass="37276">MSTMWAFNISMLTLKFPTALQFFNKWSTSFLQQDVLAYVTLYAFYPILLFLTFSCYGFVPEVYGVPGLFPHDSLDASEIDDLSKTLIATFHYIALTEILPANAINKVYPTILQIALPGIMGDEVLSAYHFFMYDCASSDHGTQPNGFHRIKTLTPTTHPKVLTAPKVPKKKKKKQKDECNKSPEVSDNNDPSLQTKSLFDDLKRLQAAVTSAMKSELTHQLIKLLNFPVSPIYKLAIHDHIEFETNPPMLLIPHKVDNIWIERVPTDQPISDQTYHGTHYNYFPNTIISLLHIDSEWFQCLTTSMRLATLLTSPCSTTEYAFLNDVLV</sequence>
<dbReference type="Proteomes" id="UP000887565">
    <property type="component" value="Unplaced"/>
</dbReference>
<dbReference type="WBParaSite" id="nRc.2.0.1.t17364-RA">
    <property type="protein sequence ID" value="nRc.2.0.1.t17364-RA"/>
    <property type="gene ID" value="nRc.2.0.1.g17364"/>
</dbReference>
<dbReference type="AlphaFoldDB" id="A0A915IT40"/>
<keyword evidence="3" id="KW-1185">Reference proteome</keyword>
<evidence type="ECO:0000313" key="4">
    <source>
        <dbReference type="WBParaSite" id="nRc.2.0.1.t17364-RA"/>
    </source>
</evidence>
<evidence type="ECO:0000313" key="3">
    <source>
        <dbReference type="Proteomes" id="UP000887565"/>
    </source>
</evidence>
<evidence type="ECO:0000256" key="2">
    <source>
        <dbReference type="SAM" id="Phobius"/>
    </source>
</evidence>
<feature type="compositionally biased region" description="Polar residues" evidence="1">
    <location>
        <begin position="183"/>
        <end position="193"/>
    </location>
</feature>
<reference evidence="4" key="1">
    <citation type="submission" date="2022-11" db="UniProtKB">
        <authorList>
            <consortium name="WormBaseParasite"/>
        </authorList>
    </citation>
    <scope>IDENTIFICATION</scope>
</reference>
<name>A0A915IT40_ROMCU</name>
<keyword evidence="2" id="KW-1133">Transmembrane helix</keyword>
<proteinExistence type="predicted"/>
<organism evidence="3 4">
    <name type="scientific">Romanomermis culicivorax</name>
    <name type="common">Nematode worm</name>
    <dbReference type="NCBI Taxonomy" id="13658"/>
    <lineage>
        <taxon>Eukaryota</taxon>
        <taxon>Metazoa</taxon>
        <taxon>Ecdysozoa</taxon>
        <taxon>Nematoda</taxon>
        <taxon>Enoplea</taxon>
        <taxon>Dorylaimia</taxon>
        <taxon>Mermithida</taxon>
        <taxon>Mermithoidea</taxon>
        <taxon>Mermithidae</taxon>
        <taxon>Romanomermis</taxon>
    </lineage>
</organism>
<accession>A0A915IT40</accession>
<keyword evidence="2" id="KW-0472">Membrane</keyword>
<feature type="region of interest" description="Disordered" evidence="1">
    <location>
        <begin position="158"/>
        <end position="193"/>
    </location>
</feature>
<keyword evidence="2" id="KW-0812">Transmembrane</keyword>
<protein>
    <submittedName>
        <fullName evidence="4">Uncharacterized protein</fullName>
    </submittedName>
</protein>